<proteinExistence type="predicted"/>
<reference evidence="2" key="1">
    <citation type="submission" date="2014-05" db="EMBL/GenBank/DDBJ databases">
        <authorList>
            <person name="Chronopoulou M."/>
        </authorList>
    </citation>
    <scope>NUCLEOTIDE SEQUENCE</scope>
    <source>
        <tissue evidence="2">Whole organism</tissue>
    </source>
</reference>
<organism evidence="2">
    <name type="scientific">Lepeophtheirus salmonis</name>
    <name type="common">Salmon louse</name>
    <name type="synonym">Caligus salmonis</name>
    <dbReference type="NCBI Taxonomy" id="72036"/>
    <lineage>
        <taxon>Eukaryota</taxon>
        <taxon>Metazoa</taxon>
        <taxon>Ecdysozoa</taxon>
        <taxon>Arthropoda</taxon>
        <taxon>Crustacea</taxon>
        <taxon>Multicrustacea</taxon>
        <taxon>Hexanauplia</taxon>
        <taxon>Copepoda</taxon>
        <taxon>Siphonostomatoida</taxon>
        <taxon>Caligidae</taxon>
        <taxon>Lepeophtheirus</taxon>
    </lineage>
</organism>
<name>A0A0K2UYP3_LEPSM</name>
<sequence>MDKNNCLIGFCCVFHISFHDVLIFLYIRYVL</sequence>
<dbReference type="EMBL" id="HACA01026018">
    <property type="protein sequence ID" value="CDW43379.1"/>
    <property type="molecule type" value="Transcribed_RNA"/>
</dbReference>
<keyword evidence="1" id="KW-0472">Membrane</keyword>
<evidence type="ECO:0000256" key="1">
    <source>
        <dbReference type="SAM" id="Phobius"/>
    </source>
</evidence>
<evidence type="ECO:0000313" key="2">
    <source>
        <dbReference type="EMBL" id="CDW43379.1"/>
    </source>
</evidence>
<accession>A0A0K2UYP3</accession>
<keyword evidence="1" id="KW-1133">Transmembrane helix</keyword>
<feature type="transmembrane region" description="Helical" evidence="1">
    <location>
        <begin position="7"/>
        <end position="27"/>
    </location>
</feature>
<keyword evidence="1" id="KW-0812">Transmembrane</keyword>
<protein>
    <submittedName>
        <fullName evidence="2">Uncharacterized protein</fullName>
    </submittedName>
</protein>
<dbReference type="AlphaFoldDB" id="A0A0K2UYP3"/>